<feature type="region of interest" description="Disordered" evidence="1">
    <location>
        <begin position="203"/>
        <end position="226"/>
    </location>
</feature>
<dbReference type="AlphaFoldDB" id="A0A127M355"/>
<feature type="domain" description="DUF4145" evidence="2">
    <location>
        <begin position="97"/>
        <end position="177"/>
    </location>
</feature>
<protein>
    <recommendedName>
        <fullName evidence="2">DUF4145 domain-containing protein</fullName>
    </recommendedName>
</protein>
<dbReference type="Proteomes" id="UP000074119">
    <property type="component" value="Chromosome"/>
</dbReference>
<reference evidence="3 4" key="1">
    <citation type="submission" date="2015-12" db="EMBL/GenBank/DDBJ databases">
        <authorList>
            <person name="Shamseldin A."/>
            <person name="Moawad H."/>
            <person name="Abd El-Rahim W.M."/>
            <person name="Sadowsky M.J."/>
        </authorList>
    </citation>
    <scope>NUCLEOTIDE SEQUENCE [LARGE SCALE GENOMIC DNA]</scope>
    <source>
        <strain evidence="3 4">SM2</strain>
    </source>
</reference>
<sequence length="226" mass="25205">MNYVAPEITLDAFHCPFCGTYAHMDWSWLVNQNKGQRIDYLEADCSRCRKSSLWLSKEIRNDQGYLKPIAGEMIFPDFGTAPLPDSDMPEDVVADYQEAASIFSKSPRGAAALLRLGLQKLCRHLGEEGKNINEDIRSLATKNTLPPLVVKVADTVRITGNNAVHPGEMSDEDFDHIASKMFELLNFVVKKGISEPKELEALYTMTPEGPRKSAETRDAKSKPDNA</sequence>
<evidence type="ECO:0000256" key="1">
    <source>
        <dbReference type="SAM" id="MobiDB-lite"/>
    </source>
</evidence>
<name>A0A127M355_9GAMM</name>
<evidence type="ECO:0000313" key="3">
    <source>
        <dbReference type="EMBL" id="AMO67650.1"/>
    </source>
</evidence>
<gene>
    <name evidence="3" type="ORF">AZF00_04770</name>
</gene>
<dbReference type="STRING" id="1470434.AZF00_04770"/>
<dbReference type="KEGG" id="zal:AZF00_04770"/>
<accession>A0A127M355</accession>
<dbReference type="InterPro" id="IPR025285">
    <property type="entry name" value="DUF4145"/>
</dbReference>
<dbReference type="RefSeq" id="WP_040802426.1">
    <property type="nucleotide sequence ID" value="NZ_CP014544.1"/>
</dbReference>
<evidence type="ECO:0000259" key="2">
    <source>
        <dbReference type="Pfam" id="PF13643"/>
    </source>
</evidence>
<proteinExistence type="predicted"/>
<evidence type="ECO:0000313" key="4">
    <source>
        <dbReference type="Proteomes" id="UP000074119"/>
    </source>
</evidence>
<dbReference type="EMBL" id="CP014544">
    <property type="protein sequence ID" value="AMO67650.1"/>
    <property type="molecule type" value="Genomic_DNA"/>
</dbReference>
<organism evidence="3 4">
    <name type="scientific">Zhongshania aliphaticivorans</name>
    <dbReference type="NCBI Taxonomy" id="1470434"/>
    <lineage>
        <taxon>Bacteria</taxon>
        <taxon>Pseudomonadati</taxon>
        <taxon>Pseudomonadota</taxon>
        <taxon>Gammaproteobacteria</taxon>
        <taxon>Cellvibrionales</taxon>
        <taxon>Spongiibacteraceae</taxon>
        <taxon>Zhongshania</taxon>
    </lineage>
</organism>
<feature type="compositionally biased region" description="Basic and acidic residues" evidence="1">
    <location>
        <begin position="209"/>
        <end position="226"/>
    </location>
</feature>
<dbReference type="Pfam" id="PF13643">
    <property type="entry name" value="DUF4145"/>
    <property type="match status" value="1"/>
</dbReference>